<gene>
    <name evidence="2" type="ORF">CMUS01_01617</name>
</gene>
<reference evidence="2" key="1">
    <citation type="journal article" date="2020" name="Phytopathology">
        <title>Genome Sequence Resources of Colletotrichum truncatum, C. plurivorum, C. musicola, and C. sojae: Four Species Pathogenic to Soybean (Glycine max).</title>
        <authorList>
            <person name="Rogerio F."/>
            <person name="Boufleur T.R."/>
            <person name="Ciampi-Guillardi M."/>
            <person name="Sukno S.A."/>
            <person name="Thon M.R."/>
            <person name="Massola Junior N.S."/>
            <person name="Baroncelli R."/>
        </authorList>
    </citation>
    <scope>NUCLEOTIDE SEQUENCE</scope>
    <source>
        <strain evidence="2">LFN0074</strain>
    </source>
</reference>
<evidence type="ECO:0000313" key="3">
    <source>
        <dbReference type="Proteomes" id="UP000639643"/>
    </source>
</evidence>
<evidence type="ECO:0000256" key="1">
    <source>
        <dbReference type="SAM" id="MobiDB-lite"/>
    </source>
</evidence>
<dbReference type="AlphaFoldDB" id="A0A8H6U8E3"/>
<feature type="region of interest" description="Disordered" evidence="1">
    <location>
        <begin position="1"/>
        <end position="51"/>
    </location>
</feature>
<proteinExistence type="predicted"/>
<accession>A0A8H6U8E3</accession>
<protein>
    <submittedName>
        <fullName evidence="2">Uncharacterized protein</fullName>
    </submittedName>
</protein>
<evidence type="ECO:0000313" key="2">
    <source>
        <dbReference type="EMBL" id="KAF6843951.1"/>
    </source>
</evidence>
<sequence>MAGGMADVLPAASDQTAPSRGRNLVYTKVQQRPAQTAKKRGIPRPGQPSTSSVIWQCALHHTTTLLQQQ</sequence>
<comment type="caution">
    <text evidence="2">The sequence shown here is derived from an EMBL/GenBank/DDBJ whole genome shotgun (WGS) entry which is preliminary data.</text>
</comment>
<keyword evidence="3" id="KW-1185">Reference proteome</keyword>
<name>A0A8H6U8E3_9PEZI</name>
<organism evidence="2 3">
    <name type="scientific">Colletotrichum musicola</name>
    <dbReference type="NCBI Taxonomy" id="2175873"/>
    <lineage>
        <taxon>Eukaryota</taxon>
        <taxon>Fungi</taxon>
        <taxon>Dikarya</taxon>
        <taxon>Ascomycota</taxon>
        <taxon>Pezizomycotina</taxon>
        <taxon>Sordariomycetes</taxon>
        <taxon>Hypocreomycetidae</taxon>
        <taxon>Glomerellales</taxon>
        <taxon>Glomerellaceae</taxon>
        <taxon>Colletotrichum</taxon>
        <taxon>Colletotrichum orchidearum species complex</taxon>
    </lineage>
</organism>
<dbReference type="EMBL" id="WIGM01000028">
    <property type="protein sequence ID" value="KAF6843951.1"/>
    <property type="molecule type" value="Genomic_DNA"/>
</dbReference>
<dbReference type="Proteomes" id="UP000639643">
    <property type="component" value="Unassembled WGS sequence"/>
</dbReference>